<dbReference type="OrthoDB" id="2986975at2759"/>
<proteinExistence type="predicted"/>
<protein>
    <submittedName>
        <fullName evidence="1">Uncharacterized protein</fullName>
    </submittedName>
</protein>
<dbReference type="InParanoid" id="A0A369JQ25"/>
<sequence length="59" mass="6744">MSIFPDKKMVYLVPISPTEVRSENSQLHQPMHAAFTDYKSQAQTIEKVIGDIGKHRQES</sequence>
<evidence type="ECO:0000313" key="2">
    <source>
        <dbReference type="Proteomes" id="UP000076154"/>
    </source>
</evidence>
<comment type="caution">
    <text evidence="1">The sequence shown here is derived from an EMBL/GenBank/DDBJ whole genome shotgun (WGS) entry which is preliminary data.</text>
</comment>
<dbReference type="AlphaFoldDB" id="A0A369JQ25"/>
<evidence type="ECO:0000313" key="1">
    <source>
        <dbReference type="EMBL" id="RDB20866.1"/>
    </source>
</evidence>
<organism evidence="1 2">
    <name type="scientific">Hypsizygus marmoreus</name>
    <name type="common">White beech mushroom</name>
    <name type="synonym">Agaricus marmoreus</name>
    <dbReference type="NCBI Taxonomy" id="39966"/>
    <lineage>
        <taxon>Eukaryota</taxon>
        <taxon>Fungi</taxon>
        <taxon>Dikarya</taxon>
        <taxon>Basidiomycota</taxon>
        <taxon>Agaricomycotina</taxon>
        <taxon>Agaricomycetes</taxon>
        <taxon>Agaricomycetidae</taxon>
        <taxon>Agaricales</taxon>
        <taxon>Tricholomatineae</taxon>
        <taxon>Lyophyllaceae</taxon>
        <taxon>Hypsizygus</taxon>
    </lineage>
</organism>
<dbReference type="EMBL" id="LUEZ02000056">
    <property type="protein sequence ID" value="RDB20866.1"/>
    <property type="molecule type" value="Genomic_DNA"/>
</dbReference>
<name>A0A369JQ25_HYPMA</name>
<accession>A0A369JQ25</accession>
<dbReference type="Proteomes" id="UP000076154">
    <property type="component" value="Unassembled WGS sequence"/>
</dbReference>
<gene>
    <name evidence="1" type="ORF">Hypma_012046</name>
</gene>
<reference evidence="1" key="1">
    <citation type="submission" date="2018-04" db="EMBL/GenBank/DDBJ databases">
        <title>Whole genome sequencing of Hypsizygus marmoreus.</title>
        <authorList>
            <person name="Choi I.-G."/>
            <person name="Min B."/>
            <person name="Kim J.-G."/>
            <person name="Kim S."/>
            <person name="Oh Y.-L."/>
            <person name="Kong W.-S."/>
            <person name="Park H."/>
            <person name="Jeong J."/>
            <person name="Song E.-S."/>
        </authorList>
    </citation>
    <scope>NUCLEOTIDE SEQUENCE [LARGE SCALE GENOMIC DNA]</scope>
    <source>
        <strain evidence="1">51987-8</strain>
    </source>
</reference>
<keyword evidence="2" id="KW-1185">Reference proteome</keyword>